<evidence type="ECO:0000256" key="3">
    <source>
        <dbReference type="ARBA" id="ARBA00008273"/>
    </source>
</evidence>
<dbReference type="Proteomes" id="UP000008138">
    <property type="component" value="Chromosome"/>
</dbReference>
<dbReference type="STRING" id="999630.TUZN_0173"/>
<dbReference type="GO" id="GO:0070626">
    <property type="term" value="F:(S)-2-(5-amino-1-(5-phospho-D-ribosyl)imidazole-4-carboxamido) succinate lyase (fumarate-forming) activity"/>
    <property type="evidence" value="ECO:0007669"/>
    <property type="project" value="TreeGrafter"/>
</dbReference>
<evidence type="ECO:0000313" key="15">
    <source>
        <dbReference type="Proteomes" id="UP000008138"/>
    </source>
</evidence>
<accession>F2L1K3</accession>
<dbReference type="InterPro" id="IPR020557">
    <property type="entry name" value="Fumarate_lyase_CS"/>
</dbReference>
<dbReference type="UniPathway" id="UPA00074">
    <property type="reaction ID" value="UER00132"/>
</dbReference>
<evidence type="ECO:0000256" key="4">
    <source>
        <dbReference type="ARBA" id="ARBA00011668"/>
    </source>
</evidence>
<evidence type="ECO:0000256" key="11">
    <source>
        <dbReference type="NCBIfam" id="TIGR00928"/>
    </source>
</evidence>
<dbReference type="SUPFAM" id="SSF48557">
    <property type="entry name" value="L-aspartase-like"/>
    <property type="match status" value="1"/>
</dbReference>
<dbReference type="Pfam" id="PF00206">
    <property type="entry name" value="Lyase_1"/>
    <property type="match status" value="1"/>
</dbReference>
<dbReference type="InterPro" id="IPR024083">
    <property type="entry name" value="Fumarase/histidase_N"/>
</dbReference>
<dbReference type="InterPro" id="IPR004769">
    <property type="entry name" value="Pur_lyase"/>
</dbReference>
<dbReference type="PRINTS" id="PR00145">
    <property type="entry name" value="ARGSUCLYASE"/>
</dbReference>
<dbReference type="EMBL" id="CP002590">
    <property type="protein sequence ID" value="AEA11673.1"/>
    <property type="molecule type" value="Genomic_DNA"/>
</dbReference>
<evidence type="ECO:0000256" key="7">
    <source>
        <dbReference type="ARBA" id="ARBA00023239"/>
    </source>
</evidence>
<reference evidence="14 15" key="1">
    <citation type="journal article" date="2011" name="J. Bacteriol.">
        <title>Complete genome sequence of the thermoacidophilic crenarchaeon Thermoproteus uzoniensis 768-20.</title>
        <authorList>
            <person name="Mardanov A.V."/>
            <person name="Gumerov V.M."/>
            <person name="Beletsky A.V."/>
            <person name="Prokofeva M.I."/>
            <person name="Bonch-Osmolovskaya E.A."/>
            <person name="Ravin N.V."/>
            <person name="Skryabin K.G."/>
        </authorList>
    </citation>
    <scope>NUCLEOTIDE SEQUENCE [LARGE SCALE GENOMIC DNA]</scope>
    <source>
        <strain evidence="14 15">768-20</strain>
    </source>
</reference>
<dbReference type="RefSeq" id="WP_013679009.1">
    <property type="nucleotide sequence ID" value="NC_015315.1"/>
</dbReference>
<dbReference type="InterPro" id="IPR008948">
    <property type="entry name" value="L-Aspartase-like"/>
</dbReference>
<dbReference type="Gene3D" id="1.20.200.10">
    <property type="entry name" value="Fumarase/aspartase (Central domain)"/>
    <property type="match status" value="1"/>
</dbReference>
<keyword evidence="15" id="KW-1185">Reference proteome</keyword>
<dbReference type="OrthoDB" id="26319at2157"/>
<comment type="similarity">
    <text evidence="3">Belongs to the lyase 1 family. Adenylosuccinate lyase subfamily.</text>
</comment>
<comment type="catalytic activity">
    <reaction evidence="10">
        <text>N(6)-(1,2-dicarboxyethyl)-AMP = fumarate + AMP</text>
        <dbReference type="Rhea" id="RHEA:16853"/>
        <dbReference type="ChEBI" id="CHEBI:29806"/>
        <dbReference type="ChEBI" id="CHEBI:57567"/>
        <dbReference type="ChEBI" id="CHEBI:456215"/>
        <dbReference type="EC" id="4.3.2.2"/>
    </reaction>
    <physiologicalReaction direction="left-to-right" evidence="10">
        <dbReference type="Rhea" id="RHEA:16854"/>
    </physiologicalReaction>
</comment>
<dbReference type="GO" id="GO:0044208">
    <property type="term" value="P:'de novo' AMP biosynthetic process"/>
    <property type="evidence" value="ECO:0007669"/>
    <property type="project" value="UniProtKB-UniPathway"/>
</dbReference>
<dbReference type="GO" id="GO:0006189">
    <property type="term" value="P:'de novo' IMP biosynthetic process"/>
    <property type="evidence" value="ECO:0007669"/>
    <property type="project" value="UniProtKB-UniPathway"/>
</dbReference>
<dbReference type="EC" id="4.3.2.2" evidence="5 11"/>
<dbReference type="Gene3D" id="1.10.40.30">
    <property type="entry name" value="Fumarase/aspartase (C-terminal domain)"/>
    <property type="match status" value="1"/>
</dbReference>
<dbReference type="AlphaFoldDB" id="F2L1K3"/>
<evidence type="ECO:0000256" key="8">
    <source>
        <dbReference type="ARBA" id="ARBA00024477"/>
    </source>
</evidence>
<evidence type="ECO:0000256" key="2">
    <source>
        <dbReference type="ARBA" id="ARBA00004734"/>
    </source>
</evidence>
<comment type="pathway">
    <text evidence="1">Purine metabolism; IMP biosynthesis via de novo pathway; 5-amino-1-(5-phospho-D-ribosyl)imidazole-4-carboxamide from 5-amino-1-(5-phospho-D-ribosyl)imidazole-4-carboxylate: step 2/2.</text>
</comment>
<dbReference type="PANTHER" id="PTHR43172">
    <property type="entry name" value="ADENYLOSUCCINATE LYASE"/>
    <property type="match status" value="1"/>
</dbReference>
<dbReference type="KEGG" id="tuz:TUZN_0173"/>
<dbReference type="Pfam" id="PF22304">
    <property type="entry name" value="ASLyase_C"/>
    <property type="match status" value="1"/>
</dbReference>
<evidence type="ECO:0000256" key="1">
    <source>
        <dbReference type="ARBA" id="ARBA00004706"/>
    </source>
</evidence>
<protein>
    <recommendedName>
        <fullName evidence="6 11">Adenylosuccinate lyase</fullName>
        <ecNumber evidence="5 11">4.3.2.2</ecNumber>
    </recommendedName>
</protein>
<dbReference type="PANTHER" id="PTHR43172:SF1">
    <property type="entry name" value="ADENYLOSUCCINATE LYASE"/>
    <property type="match status" value="1"/>
</dbReference>
<evidence type="ECO:0000259" key="12">
    <source>
        <dbReference type="Pfam" id="PF00206"/>
    </source>
</evidence>
<dbReference type="GeneID" id="10359722"/>
<dbReference type="PROSITE" id="PS00163">
    <property type="entry name" value="FUMARATE_LYASES"/>
    <property type="match status" value="1"/>
</dbReference>
<dbReference type="NCBIfam" id="TIGR00928">
    <property type="entry name" value="purB"/>
    <property type="match status" value="1"/>
</dbReference>
<reference key="2">
    <citation type="submission" date="2011-03" db="EMBL/GenBank/DDBJ databases">
        <title>Complete genome sequence of the thermoacidophilic crenarchaeon Thermoproteus uzoniensis 768-20.</title>
        <authorList>
            <person name="Mardanov A.V."/>
            <person name="Gumerov V.M."/>
            <person name="Beletsky A.V."/>
            <person name="Prokofeva M.I."/>
            <person name="Bonch-Osmolovskaya E.A."/>
            <person name="Ravin N.V."/>
            <person name="Skryabin K.G."/>
        </authorList>
    </citation>
    <scope>NUCLEOTIDE SEQUENCE</scope>
    <source>
        <strain>768-20</strain>
    </source>
</reference>
<dbReference type="InterPro" id="IPR022761">
    <property type="entry name" value="Fumarate_lyase_N"/>
</dbReference>
<comment type="function">
    <text evidence="9">Catalyzes two reactions in de novo purine nucleotide biosynthesis. Catalyzes the breakdown of 5-aminoimidazole- (N-succinylocarboxamide) ribotide (SAICAR or 2-[5-amino-1-(5-phospho-beta-D-ribosyl)imidazole-4-carboxamido]succinate) to 5-aminoimidazole-4-carboxamide ribotide (AICAR or 5-amino-1-(5-phospho-beta-D-ribosyl)imidazole-4-carboxamide) and fumarate, and of adenylosuccinate (ADS or N(6)-(1,2-dicarboxyethyl)-AMP) to adenosine monophosphate (AMP) and fumarate.</text>
</comment>
<dbReference type="PRINTS" id="PR00149">
    <property type="entry name" value="FUMRATELYASE"/>
</dbReference>
<dbReference type="InterPro" id="IPR000362">
    <property type="entry name" value="Fumarate_lyase_fam"/>
</dbReference>
<dbReference type="GO" id="GO:0004018">
    <property type="term" value="F:N6-(1,2-dicarboxyethyl)AMP AMP-lyase (fumarate-forming) activity"/>
    <property type="evidence" value="ECO:0007669"/>
    <property type="project" value="UniProtKB-UniRule"/>
</dbReference>
<dbReference type="eggNOG" id="arCOG01747">
    <property type="taxonomic scope" value="Archaea"/>
</dbReference>
<comment type="subunit">
    <text evidence="4">Homotetramer. Residues from neighboring subunits contribute catalytic and substrate-binding residues to each active site.</text>
</comment>
<dbReference type="Gene3D" id="1.10.275.10">
    <property type="entry name" value="Fumarase/aspartase (N-terminal domain)"/>
    <property type="match status" value="1"/>
</dbReference>
<comment type="catalytic activity">
    <reaction evidence="8">
        <text>(2S)-2-[5-amino-1-(5-phospho-beta-D-ribosyl)imidazole-4-carboxamido]succinate = 5-amino-1-(5-phospho-beta-D-ribosyl)imidazole-4-carboxamide + fumarate</text>
        <dbReference type="Rhea" id="RHEA:23920"/>
        <dbReference type="ChEBI" id="CHEBI:29806"/>
        <dbReference type="ChEBI" id="CHEBI:58443"/>
        <dbReference type="ChEBI" id="CHEBI:58475"/>
        <dbReference type="EC" id="4.3.2.2"/>
    </reaction>
    <physiologicalReaction direction="left-to-right" evidence="8">
        <dbReference type="Rhea" id="RHEA:23921"/>
    </physiologicalReaction>
</comment>
<dbReference type="UniPathway" id="UPA00075">
    <property type="reaction ID" value="UER00336"/>
</dbReference>
<sequence>MEPISPFDWRYGSEELRRLFSRQSIVDAYLEVERALVCALEELGVAERGCCEAASRASISAEEVYRLERELRHDVLALVQLLEERSGCRFVHYGATSNDVIDTAWALLIRRALGAIKERGRAVAEELRRLALKYADLPAVGRTHGQWAEPITLGFKFANYYYELYIACRALYAAEEHVRGKLGGAVGTMASWGPLGLKLREAVSRRLGVPFHPISTQVAPRESFAFLASALALLAGFAERLATEVRELSRPEIGEVFETVGGGSSAMPHKANPTNSERVVSLARYVRSLLVVAHENIALWHERDLTNSANERVWIPEALLAVDEILATTARVLRTLHVDEERVRRNLEAALPQITSEFRMLELVRKGMRRAEAYRAARAEGGSGELPRGWPVRELIDSALALEACPQ</sequence>
<feature type="domain" description="Adenylosuccinate lyase C-terminal" evidence="13">
    <location>
        <begin position="340"/>
        <end position="393"/>
    </location>
</feature>
<dbReference type="HOGENOM" id="CLU_030949_0_1_2"/>
<dbReference type="GO" id="GO:0005829">
    <property type="term" value="C:cytosol"/>
    <property type="evidence" value="ECO:0007669"/>
    <property type="project" value="TreeGrafter"/>
</dbReference>
<organism evidence="14 15">
    <name type="scientific">Thermoproteus uzoniensis (strain 768-20)</name>
    <dbReference type="NCBI Taxonomy" id="999630"/>
    <lineage>
        <taxon>Archaea</taxon>
        <taxon>Thermoproteota</taxon>
        <taxon>Thermoprotei</taxon>
        <taxon>Thermoproteales</taxon>
        <taxon>Thermoproteaceae</taxon>
        <taxon>Thermoproteus</taxon>
    </lineage>
</organism>
<comment type="pathway">
    <text evidence="2">Purine metabolism; AMP biosynthesis via de novo pathway; AMP from IMP: step 2/2.</text>
</comment>
<evidence type="ECO:0000256" key="5">
    <source>
        <dbReference type="ARBA" id="ARBA00012339"/>
    </source>
</evidence>
<evidence type="ECO:0000313" key="14">
    <source>
        <dbReference type="EMBL" id="AEA11673.1"/>
    </source>
</evidence>
<gene>
    <name evidence="14" type="ordered locus">TUZN_0173</name>
</gene>
<dbReference type="InterPro" id="IPR055169">
    <property type="entry name" value="ASLyase_C"/>
</dbReference>
<evidence type="ECO:0000259" key="13">
    <source>
        <dbReference type="Pfam" id="PF22304"/>
    </source>
</evidence>
<evidence type="ECO:0000256" key="10">
    <source>
        <dbReference type="ARBA" id="ARBA00049115"/>
    </source>
</evidence>
<feature type="domain" description="Fumarate lyase N-terminal" evidence="12">
    <location>
        <begin position="83"/>
        <end position="286"/>
    </location>
</feature>
<evidence type="ECO:0000256" key="6">
    <source>
        <dbReference type="ARBA" id="ARBA00017058"/>
    </source>
</evidence>
<evidence type="ECO:0000256" key="9">
    <source>
        <dbReference type="ARBA" id="ARBA00025012"/>
    </source>
</evidence>
<proteinExistence type="inferred from homology"/>
<name>F2L1K3_THEU7</name>
<keyword evidence="7 14" id="KW-0456">Lyase</keyword>